<keyword evidence="4" id="KW-1185">Reference proteome</keyword>
<gene>
    <name evidence="3" type="primary">thpR</name>
    <name evidence="3" type="ORF">E5K04_02585</name>
</gene>
<dbReference type="HAMAP" id="MF_01940">
    <property type="entry name" value="RNA_CPDase"/>
    <property type="match status" value="1"/>
</dbReference>
<dbReference type="NCBIfam" id="TIGR02258">
    <property type="entry name" value="2_5_ligase"/>
    <property type="match status" value="1"/>
</dbReference>
<dbReference type="EMBL" id="STGJ01000002">
    <property type="protein sequence ID" value="TIC86009.1"/>
    <property type="molecule type" value="Genomic_DNA"/>
</dbReference>
<dbReference type="OrthoDB" id="7061261at2"/>
<sequence>MSAAPAYRLFFAAWPDDACRHWLDQQVERLHDACRGRQVPPRQLHLTLAFVGEVDPARLSDVYAVGERVAAGAEACQLRLSRLAVWPNGIGCALPARVPGRLARLARALNGALADAGLPHEARAFKPHLTLLRKAQADEAGVPHPDAPALFAVDHLSLVVSRLTRSGPIYQELRRWPLPAPAPTPPA</sequence>
<dbReference type="RefSeq" id="WP_136551355.1">
    <property type="nucleotide sequence ID" value="NZ_STGJ01000002.1"/>
</dbReference>
<feature type="active site" description="Proton acceptor" evidence="2">
    <location>
        <position position="128"/>
    </location>
</feature>
<comment type="caution">
    <text evidence="3">The sequence shown here is derived from an EMBL/GenBank/DDBJ whole genome shotgun (WGS) entry which is preliminary data.</text>
</comment>
<dbReference type="EC" id="3.1.4.58" evidence="2"/>
<reference evidence="3 4" key="1">
    <citation type="submission" date="2019-04" db="EMBL/GenBank/DDBJ databases">
        <title>Crenobacter sp. nov.</title>
        <authorList>
            <person name="Shi S."/>
        </authorList>
    </citation>
    <scope>NUCLEOTIDE SEQUENCE [LARGE SCALE GENOMIC DNA]</scope>
    <source>
        <strain evidence="3 4">GY 70310</strain>
    </source>
</reference>
<dbReference type="InterPro" id="IPR004175">
    <property type="entry name" value="RNA_CPDase"/>
</dbReference>
<feature type="short sequence motif" description="HXTX 1" evidence="2">
    <location>
        <begin position="45"/>
        <end position="48"/>
    </location>
</feature>
<dbReference type="PANTHER" id="PTHR35561">
    <property type="entry name" value="RNA 2',3'-CYCLIC PHOSPHODIESTERASE"/>
    <property type="match status" value="1"/>
</dbReference>
<dbReference type="Proteomes" id="UP000308891">
    <property type="component" value="Unassembled WGS sequence"/>
</dbReference>
<proteinExistence type="inferred from homology"/>
<comment type="function">
    <text evidence="2">Hydrolyzes RNA 2',3'-cyclic phosphodiester to an RNA 2'-phosphomonoester.</text>
</comment>
<dbReference type="AlphaFoldDB" id="A0A4T0V3C7"/>
<comment type="catalytic activity">
    <reaction evidence="2">
        <text>a 3'-end 2',3'-cyclophospho-ribonucleotide-RNA + H2O = a 3'-end 2'-phospho-ribonucleotide-RNA + H(+)</text>
        <dbReference type="Rhea" id="RHEA:11828"/>
        <dbReference type="Rhea" id="RHEA-COMP:10464"/>
        <dbReference type="Rhea" id="RHEA-COMP:17353"/>
        <dbReference type="ChEBI" id="CHEBI:15377"/>
        <dbReference type="ChEBI" id="CHEBI:15378"/>
        <dbReference type="ChEBI" id="CHEBI:83064"/>
        <dbReference type="ChEBI" id="CHEBI:173113"/>
        <dbReference type="EC" id="3.1.4.58"/>
    </reaction>
</comment>
<name>A0A4T0V3C7_9NEIS</name>
<evidence type="ECO:0000313" key="3">
    <source>
        <dbReference type="EMBL" id="TIC86009.1"/>
    </source>
</evidence>
<dbReference type="InterPro" id="IPR009097">
    <property type="entry name" value="Cyclic_Pdiesterase"/>
</dbReference>
<dbReference type="GO" id="GO:0008664">
    <property type="term" value="F:RNA 2',3'-cyclic 3'-phosphodiesterase activity"/>
    <property type="evidence" value="ECO:0007669"/>
    <property type="project" value="UniProtKB-EC"/>
</dbReference>
<evidence type="ECO:0000256" key="2">
    <source>
        <dbReference type="HAMAP-Rule" id="MF_01940"/>
    </source>
</evidence>
<dbReference type="Gene3D" id="3.90.1140.10">
    <property type="entry name" value="Cyclic phosphodiesterase"/>
    <property type="match status" value="1"/>
</dbReference>
<keyword evidence="1 2" id="KW-0378">Hydrolase</keyword>
<dbReference type="SUPFAM" id="SSF55144">
    <property type="entry name" value="LigT-like"/>
    <property type="match status" value="1"/>
</dbReference>
<evidence type="ECO:0000313" key="4">
    <source>
        <dbReference type="Proteomes" id="UP000308891"/>
    </source>
</evidence>
<dbReference type="GO" id="GO:0004113">
    <property type="term" value="F:2',3'-cyclic-nucleotide 3'-phosphodiesterase activity"/>
    <property type="evidence" value="ECO:0007669"/>
    <property type="project" value="InterPro"/>
</dbReference>
<accession>A0A4T0V3C7</accession>
<organism evidence="3 4">
    <name type="scientific">Crenobacter intestini</name>
    <dbReference type="NCBI Taxonomy" id="2563443"/>
    <lineage>
        <taxon>Bacteria</taxon>
        <taxon>Pseudomonadati</taxon>
        <taxon>Pseudomonadota</taxon>
        <taxon>Betaproteobacteria</taxon>
        <taxon>Neisseriales</taxon>
        <taxon>Neisseriaceae</taxon>
        <taxon>Crenobacter</taxon>
    </lineage>
</organism>
<evidence type="ECO:0000256" key="1">
    <source>
        <dbReference type="ARBA" id="ARBA00022801"/>
    </source>
</evidence>
<dbReference type="Pfam" id="PF13563">
    <property type="entry name" value="2_5_RNA_ligase2"/>
    <property type="match status" value="1"/>
</dbReference>
<comment type="similarity">
    <text evidence="2">Belongs to the 2H phosphoesterase superfamily. ThpR family.</text>
</comment>
<protein>
    <recommendedName>
        <fullName evidence="2">RNA 2',3'-cyclic phosphodiesterase</fullName>
        <shortName evidence="2">RNA 2',3'-CPDase</shortName>
        <ecNumber evidence="2">3.1.4.58</ecNumber>
    </recommendedName>
</protein>
<dbReference type="PANTHER" id="PTHR35561:SF1">
    <property type="entry name" value="RNA 2',3'-CYCLIC PHOSPHODIESTERASE"/>
    <property type="match status" value="1"/>
</dbReference>
<feature type="active site" description="Proton donor" evidence="2">
    <location>
        <position position="45"/>
    </location>
</feature>
<feature type="short sequence motif" description="HXTX 2" evidence="2">
    <location>
        <begin position="128"/>
        <end position="131"/>
    </location>
</feature>